<evidence type="ECO:0000256" key="7">
    <source>
        <dbReference type="ARBA" id="ARBA00035120"/>
    </source>
</evidence>
<evidence type="ECO:0000256" key="9">
    <source>
        <dbReference type="ARBA" id="ARBA00049940"/>
    </source>
</evidence>
<comment type="activity regulation">
    <text evidence="10">Na(+) is not transported, but it plays an essential structural role and its presence is essential for fluoride channel function.</text>
</comment>
<dbReference type="EMBL" id="JBHLUK010000076">
    <property type="protein sequence ID" value="MFC0424908.1"/>
    <property type="molecule type" value="Genomic_DNA"/>
</dbReference>
<keyword evidence="6 10" id="KW-0407">Ion channel</keyword>
<keyword evidence="10" id="KW-0915">Sodium</keyword>
<feature type="transmembrane region" description="Helical" evidence="10">
    <location>
        <begin position="62"/>
        <end position="82"/>
    </location>
</feature>
<dbReference type="Pfam" id="PF02537">
    <property type="entry name" value="CRCB"/>
    <property type="match status" value="1"/>
</dbReference>
<keyword evidence="3 10" id="KW-0812">Transmembrane</keyword>
<reference evidence="11 12" key="1">
    <citation type="submission" date="2024-09" db="EMBL/GenBank/DDBJ databases">
        <authorList>
            <person name="Sun Q."/>
            <person name="Mori K."/>
        </authorList>
    </citation>
    <scope>NUCLEOTIDE SEQUENCE [LARGE SCALE GENOMIC DNA]</scope>
    <source>
        <strain evidence="11 12">TBRC 4575</strain>
    </source>
</reference>
<keyword evidence="10" id="KW-0406">Ion transport</keyword>
<evidence type="ECO:0000256" key="8">
    <source>
        <dbReference type="ARBA" id="ARBA00035585"/>
    </source>
</evidence>
<comment type="caution">
    <text evidence="11">The sequence shown here is derived from an EMBL/GenBank/DDBJ whole genome shotgun (WGS) entry which is preliminary data.</text>
</comment>
<feature type="transmembrane region" description="Helical" evidence="10">
    <location>
        <begin position="30"/>
        <end position="55"/>
    </location>
</feature>
<proteinExistence type="inferred from homology"/>
<evidence type="ECO:0000256" key="4">
    <source>
        <dbReference type="ARBA" id="ARBA00022989"/>
    </source>
</evidence>
<accession>A0ABV6KA67</accession>
<keyword evidence="10" id="KW-0813">Transport</keyword>
<name>A0ABV6KA67_9LACO</name>
<dbReference type="RefSeq" id="WP_137644089.1">
    <property type="nucleotide sequence ID" value="NZ_BAABRM010000003.1"/>
</dbReference>
<keyword evidence="2 10" id="KW-1003">Cell membrane</keyword>
<evidence type="ECO:0000256" key="2">
    <source>
        <dbReference type="ARBA" id="ARBA00022475"/>
    </source>
</evidence>
<dbReference type="HAMAP" id="MF_00454">
    <property type="entry name" value="FluC"/>
    <property type="match status" value="1"/>
</dbReference>
<comment type="subcellular location">
    <subcellularLocation>
        <location evidence="1 10">Cell membrane</location>
        <topology evidence="1 10">Multi-pass membrane protein</topology>
    </subcellularLocation>
</comment>
<dbReference type="Proteomes" id="UP001589855">
    <property type="component" value="Unassembled WGS sequence"/>
</dbReference>
<evidence type="ECO:0000256" key="3">
    <source>
        <dbReference type="ARBA" id="ARBA00022692"/>
    </source>
</evidence>
<gene>
    <name evidence="10" type="primary">fluC</name>
    <name evidence="10" type="synonym">crcB</name>
    <name evidence="11" type="ORF">ACFFGS_12300</name>
</gene>
<comment type="similarity">
    <text evidence="7 10">Belongs to the fluoride channel Fluc/FEX (TC 1.A.43) family.</text>
</comment>
<evidence type="ECO:0000256" key="1">
    <source>
        <dbReference type="ARBA" id="ARBA00004651"/>
    </source>
</evidence>
<evidence type="ECO:0000256" key="6">
    <source>
        <dbReference type="ARBA" id="ARBA00023303"/>
    </source>
</evidence>
<comment type="function">
    <text evidence="9 10">Fluoride-specific ion channel. Important for reducing fluoride concentration in the cell, thus reducing its toxicity.</text>
</comment>
<feature type="transmembrane region" description="Helical" evidence="10">
    <location>
        <begin position="94"/>
        <end position="117"/>
    </location>
</feature>
<feature type="binding site" evidence="10">
    <location>
        <position position="72"/>
    </location>
    <ligand>
        <name>Na(+)</name>
        <dbReference type="ChEBI" id="CHEBI:29101"/>
        <note>structural</note>
    </ligand>
</feature>
<protein>
    <recommendedName>
        <fullName evidence="10">Fluoride-specific ion channel FluC</fullName>
    </recommendedName>
</protein>
<evidence type="ECO:0000313" key="11">
    <source>
        <dbReference type="EMBL" id="MFC0424908.1"/>
    </source>
</evidence>
<evidence type="ECO:0000256" key="10">
    <source>
        <dbReference type="HAMAP-Rule" id="MF_00454"/>
    </source>
</evidence>
<feature type="binding site" evidence="10">
    <location>
        <position position="75"/>
    </location>
    <ligand>
        <name>Na(+)</name>
        <dbReference type="ChEBI" id="CHEBI:29101"/>
        <note>structural</note>
    </ligand>
</feature>
<keyword evidence="12" id="KW-1185">Reference proteome</keyword>
<dbReference type="InterPro" id="IPR003691">
    <property type="entry name" value="FluC"/>
</dbReference>
<keyword evidence="10" id="KW-0479">Metal-binding</keyword>
<evidence type="ECO:0000256" key="5">
    <source>
        <dbReference type="ARBA" id="ARBA00023136"/>
    </source>
</evidence>
<sequence length="127" mass="13715">MKKLLAIAFFAMLGGGFREALNLLITWPQQFWLTVLINVVGAFLLSIVTGILPVWLPLSETVVTGMSVGLIGSFTTFSTFTTETLRLVQTSHSVLALSYLTVSIGLGLVAGLGGTLLTETWLKQREV</sequence>
<evidence type="ECO:0000313" key="12">
    <source>
        <dbReference type="Proteomes" id="UP001589855"/>
    </source>
</evidence>
<organism evidence="11 12">
    <name type="scientific">Lactiplantibacillus plajomi</name>
    <dbReference type="NCBI Taxonomy" id="1457217"/>
    <lineage>
        <taxon>Bacteria</taxon>
        <taxon>Bacillati</taxon>
        <taxon>Bacillota</taxon>
        <taxon>Bacilli</taxon>
        <taxon>Lactobacillales</taxon>
        <taxon>Lactobacillaceae</taxon>
        <taxon>Lactiplantibacillus</taxon>
    </lineage>
</organism>
<keyword evidence="4 10" id="KW-1133">Transmembrane helix</keyword>
<dbReference type="PANTHER" id="PTHR28259">
    <property type="entry name" value="FLUORIDE EXPORT PROTEIN 1-RELATED"/>
    <property type="match status" value="1"/>
</dbReference>
<comment type="catalytic activity">
    <reaction evidence="8">
        <text>fluoride(in) = fluoride(out)</text>
        <dbReference type="Rhea" id="RHEA:76159"/>
        <dbReference type="ChEBI" id="CHEBI:17051"/>
    </reaction>
    <physiologicalReaction direction="left-to-right" evidence="8">
        <dbReference type="Rhea" id="RHEA:76160"/>
    </physiologicalReaction>
</comment>
<dbReference type="PANTHER" id="PTHR28259:SF1">
    <property type="entry name" value="FLUORIDE EXPORT PROTEIN 1-RELATED"/>
    <property type="match status" value="1"/>
</dbReference>
<keyword evidence="5 10" id="KW-0472">Membrane</keyword>